<evidence type="ECO:0000259" key="4">
    <source>
        <dbReference type="PROSITE" id="PS50268"/>
    </source>
</evidence>
<dbReference type="InterPro" id="IPR013519">
    <property type="entry name" value="Int_alpha_beta-p"/>
</dbReference>
<keyword evidence="3" id="KW-0325">Glycoprotein</keyword>
<dbReference type="SUPFAM" id="SSF69318">
    <property type="entry name" value="Integrin alpha N-terminal domain"/>
    <property type="match status" value="1"/>
</dbReference>
<dbReference type="SUPFAM" id="SSF50965">
    <property type="entry name" value="Galactose oxidase, central domain"/>
    <property type="match status" value="2"/>
</dbReference>
<keyword evidence="6" id="KW-1185">Reference proteome</keyword>
<dbReference type="GO" id="GO:0009653">
    <property type="term" value="P:anatomical structure morphogenesis"/>
    <property type="evidence" value="ECO:0007669"/>
    <property type="project" value="TreeGrafter"/>
</dbReference>
<evidence type="ECO:0000313" key="6">
    <source>
        <dbReference type="Proteomes" id="UP000625316"/>
    </source>
</evidence>
<dbReference type="PANTHER" id="PTHR45739">
    <property type="entry name" value="MATRIX PROTEIN, PUTATIVE-RELATED"/>
    <property type="match status" value="1"/>
</dbReference>
<comment type="caution">
    <text evidence="5">The sequence shown here is derived from an EMBL/GenBank/DDBJ whole genome shotgun (WGS) entry which is preliminary data.</text>
</comment>
<dbReference type="Gene3D" id="2.60.40.10">
    <property type="entry name" value="Immunoglobulins"/>
    <property type="match status" value="1"/>
</dbReference>
<dbReference type="InterPro" id="IPR051561">
    <property type="entry name" value="FRAS1_ECM"/>
</dbReference>
<dbReference type="GO" id="GO:0005509">
    <property type="term" value="F:calcium ion binding"/>
    <property type="evidence" value="ECO:0007669"/>
    <property type="project" value="InterPro"/>
</dbReference>
<dbReference type="PANTHER" id="PTHR45739:SF8">
    <property type="entry name" value="FRAS1-RELATED EXTRACELLULAR MATRIX PROTEIN 1"/>
    <property type="match status" value="1"/>
</dbReference>
<dbReference type="GO" id="GO:0007156">
    <property type="term" value="P:homophilic cell adhesion via plasma membrane adhesion molecules"/>
    <property type="evidence" value="ECO:0007669"/>
    <property type="project" value="InterPro"/>
</dbReference>
<dbReference type="Pfam" id="PF14312">
    <property type="entry name" value="FG-GAP_2"/>
    <property type="match status" value="2"/>
</dbReference>
<evidence type="ECO:0000256" key="3">
    <source>
        <dbReference type="ARBA" id="ARBA00023180"/>
    </source>
</evidence>
<dbReference type="GO" id="GO:0016020">
    <property type="term" value="C:membrane"/>
    <property type="evidence" value="ECO:0007669"/>
    <property type="project" value="InterPro"/>
</dbReference>
<dbReference type="SMART" id="SM00191">
    <property type="entry name" value="Int_alpha"/>
    <property type="match status" value="5"/>
</dbReference>
<dbReference type="InterPro" id="IPR028994">
    <property type="entry name" value="Integrin_alpha_N"/>
</dbReference>
<dbReference type="PROSITE" id="PS50268">
    <property type="entry name" value="CADHERIN_2"/>
    <property type="match status" value="1"/>
</dbReference>
<dbReference type="EMBL" id="JADEXQ010000064">
    <property type="protein sequence ID" value="MBE9031447.1"/>
    <property type="molecule type" value="Genomic_DNA"/>
</dbReference>
<name>A0A928VRX4_9CYAN</name>
<dbReference type="Gene3D" id="2.60.40.2700">
    <property type="match status" value="1"/>
</dbReference>
<evidence type="ECO:0000256" key="1">
    <source>
        <dbReference type="ARBA" id="ARBA00022729"/>
    </source>
</evidence>
<dbReference type="InterPro" id="IPR002126">
    <property type="entry name" value="Cadherin-like_dom"/>
</dbReference>
<dbReference type="InterPro" id="IPR011043">
    <property type="entry name" value="Gal_Oxase/kelch_b-propeller"/>
</dbReference>
<dbReference type="Pfam" id="PF16184">
    <property type="entry name" value="Cadherin_3"/>
    <property type="match status" value="10"/>
</dbReference>
<feature type="non-terminal residue" evidence="5">
    <location>
        <position position="1"/>
    </location>
</feature>
<dbReference type="InterPro" id="IPR013517">
    <property type="entry name" value="FG-GAP"/>
</dbReference>
<organism evidence="5 6">
    <name type="scientific">Romeriopsis navalis LEGE 11480</name>
    <dbReference type="NCBI Taxonomy" id="2777977"/>
    <lineage>
        <taxon>Bacteria</taxon>
        <taxon>Bacillati</taxon>
        <taxon>Cyanobacteriota</taxon>
        <taxon>Cyanophyceae</taxon>
        <taxon>Leptolyngbyales</taxon>
        <taxon>Leptolyngbyaceae</taxon>
        <taxon>Romeriopsis</taxon>
        <taxon>Romeriopsis navalis</taxon>
    </lineage>
</organism>
<evidence type="ECO:0000313" key="5">
    <source>
        <dbReference type="EMBL" id="MBE9031447.1"/>
    </source>
</evidence>
<proteinExistence type="predicted"/>
<gene>
    <name evidence="5" type="ORF">IQ266_17065</name>
</gene>
<dbReference type="PROSITE" id="PS51854">
    <property type="entry name" value="CSPG"/>
    <property type="match status" value="9"/>
</dbReference>
<reference evidence="5" key="1">
    <citation type="submission" date="2020-10" db="EMBL/GenBank/DDBJ databases">
        <authorList>
            <person name="Castelo-Branco R."/>
            <person name="Eusebio N."/>
            <person name="Adriana R."/>
            <person name="Vieira A."/>
            <person name="Brugerolle De Fraissinette N."/>
            <person name="Rezende De Castro R."/>
            <person name="Schneider M.P."/>
            <person name="Vasconcelos V."/>
            <person name="Leao P.N."/>
        </authorList>
    </citation>
    <scope>NUCLEOTIDE SEQUENCE</scope>
    <source>
        <strain evidence="5">LEGE 11480</strain>
    </source>
</reference>
<protein>
    <recommendedName>
        <fullName evidence="4">Cadherin domain-containing protein</fullName>
    </recommendedName>
</protein>
<keyword evidence="2" id="KW-0677">Repeat</keyword>
<keyword evidence="1" id="KW-0732">Signal</keyword>
<accession>A0A928VRX4</accession>
<dbReference type="Proteomes" id="UP000625316">
    <property type="component" value="Unassembled WGS sequence"/>
</dbReference>
<sequence length="3375" mass="349329">DSTFGGSDGSGGSGGNGGFGGGGGSGTFGGGGAGLGGAIFVNQTASLGLQNVTFSGNASTGGSGANAGQGKGGAIFIRNGATVIGAVNDGGGNTASDDAASQTDNDIVFGSVINPRPILTLPSTTPSYTENAEPRLLDTTATVTDDDSTDFDTGTLTVRFSANGIATDRLTIRNEGTGSTQINLNGTNVRYGSTVIGTYTGGNGTDNLVITFNAAANPTNVQALVRNLSYSNISEALVDGTRTVELVLTDGDGGTSTAVTKNVNVTGENDAPVNTINLTSGNGIWQQLGLEINGAAADDQSGRSVSLSSDGRTVAIGASRNDGNGADSGHVRMYRYNGSVWQQLGSDINGEAASDQLGGSVSLSADGNTVAIGAPQNDGNGSNSGHVQLYRYNGSVWQQLGSDINGEAAGDSSGQSVSLSSDGNTVAIGTAFNDDNGTDSGHVRLYRYDGSVWNQLGSDLDGEAADDRSGISVSLSADGNTVAIGAIFNDGNGSSSGHVRLYRYDGSVWNQLGSDLDGESTEDRSGASVSLSSDGNTVAIGAPAPLNIGTGNGNGYVRLYRYDGSVWQQLGSDLDGEALGDNSGDSVSLSSDGNTVAIGASRNNGNGGSSGHVRLYRYDGNNWQQLGSDLDGEADGDRSGISVALASDGNTVAIGAPFNDGNGSSSGHVRLYQLLTQTVTVDEDTALSLAGITVDDAEGNLATTQLSVSNGTLNVTLAGSASISNGGSGSSSLTLSGSQADINATLSSLTYQGNLNFNGNDSLTIVSTDGEGTPLSDTDTIVIQVNPVNDAPELTLPGGTAAYTENAPSATLLDATATVSDVDSTDFNTGTLTVRVSADGTADDRLTIRNQGTGTTDINLDGTNVRYGSTVIGTYTGGTGTDNLVITLNAAANPTNVQALVRNLSYSNVSEALVDGTRTVELVLTDGDGGTSNPGTQTVNVTGENDAPLIGAKQTLYDGTTVPSSQGWFAVTTGAVEANDGTVTTLNTSASPLVQAGYSRNDVTLNATNGFLLSFQANVLSETLEATANKNNDGKTDRAVFSLTLVTSDTSKAIELGFSRDGGNLRIFAQEDGTRQSNPALEPDTAPADTTRQLFTQAEGVTITDPNLGNYDLYIKGDTYTLLLGGTAILSGNLRDYTAFSGPIDPYETANLISFSDNTPSASGAFSLGTVSLISGGIADQTINEDAANNALNFGVFDIEGDTVSVTPSSTNTTLTPNSGITLSGSGTSQTITVTPTADGNGNSDITLTANDGNTNSTDTFTLTVNPVNDAPVLSNGPSATGFAGVDVTTNDAWRTSTVSKPLDLDGDNIYGSDGFYLYSSGSHTRTSPPAYATVSQVAGTLNYPGNGNYIQFDNPDQTGPGPVANVITGLVYNQPGAGVETDWLDISFTTAGRYRVGIVTDNTDFVPISPADFRLRQTAGGTIDTGFIAASGDRDRDIDYYFFDVIAEAGDVFRLSGRNDGGHPSNGIGGVFFDSLAIPVLDAVNEDAIAPVGAVGTLISALVDLDSVAGGNNNIADADANPLVGIALTNTDTTNGSWFYTIDGGNNWSTIGAISETNARLLAANADTRLYFQPNANFNGDINNAITFRAWDQTSGSNGSTSNSSINGDATSFSTATSTAKITVNPVNDAATITTNTLSIAEGATLTLSSANITATDIDNSPTELTFAATNITNGEFQLVSNGTTVTSFTQQQINNGDIQFVHDGTENPPSYDLIVNDGNVDSQSSTVTIPNGGFTGINDAATITTNTLSISEEGTLTLSNANITATDPDNSATELTFTANNISNGEFQLVSNGSTVTSFTQQQINDGDIQFIHDGTENPPSYDLTVNDGNVDSQSSTVAIPNGGFTGVNDAATITANTLSISEGGTLTLGNANITATDPDNSATELTFTASNVTNGEFQLVSNGTTVTSFTQQQINDGDIQFVHDGTENPPSYDLTVNDGNVDSQSSTVAIPNGGFTSVNDAATITANTLSISEGGTLTLGNANITATDPDNIATELTFTASNISNGEFQLVSNSTTVNSFTQQQINNGDIQFVHDGTENPPSYDLTVNDGNIDSQSSTVTIPNGGFTGVNDAATITTNTLSISEGGTLTLGSANISATDPDNSPTELTFTASNVTNGEFQLVSNGTTVTSFTQQQINNGDIQFVHDGTENPPSYDLTVNDGTIDSPVSTLTIPNGGFTGVNDAATITANTLSISEGATLTLSNANITATDPDNSATELTFTASNVTNGEFQLVSNGTTVTSFTQQQINNGDIQFVHDGTENPPSYDLTVNDGTVDSPVSTLTIPNGGFTSVNDAATITTNTLSISEGGTLTLGNANITVIDSDNSPTELTFAATNVTNGEFQLVSNGTTVTSFTQQQINDGDIQFVHDGAENPPSYNLTVNDGTVDSSSSTVTIPNGGFTSINDAATITTNTLSISEGGTLTLGNANITATDPDNSATELTFTASNVTNGQFQLVSSGSIVTSFTQQQINDGDIQFVHDGTENPPSYDLIVNDGNVDSQSSTVTIPNGGFTGVNDAATITTNTLSISEGGTLTLDNANITATDPDNSATELTFTANNISNGEFQLVSNGSTVTSFTQQQINDGDIQFVHDGTENPPSYDLTVNDGNVDSPVSTITIPNGGFTSVNDAATITTNTLSISEGATLTLSNANITATDPDNSATELTFTASNISNGEFQLVSNGTTVTSFTQQQINDGDIQFVHDGTENPPSYDLTVNDGTVDSPVSTLTIPNGGFTGVNDPPTALTLTNQVTTLSEAADTTVRIKVADLNITDDLTGNNVINLTGADADKFEVDGNALYFKANTPINFEVRDTYQIFINVDDVTVGNSPDLSESFTLTITNADDPLRGTVTVNGNSIIGNPLSVTNTLTDEDGIANLDYQWQSSNDGTNWTNIPTATNPTFAPTTDQLAQQIRVQVTSTDNQNNTAIVFSPGTAPVQGVVLQGNLTTPAGVNGQNVDNWASDLTQPGYPAGLTYVVTVDRPELFQTLPTLTPDGTLNYTPKPNVNVNADVNLTVQVKRPDGTIDADLTRSATLAFKYKAEALLRNSTSGEIGLLYVDQVNQVQKRVSFTYGSSFGTQAGEKIQIAADRAIADTADFNRDGIADVLTYTAAGDEVAIWIMGNNGVVNAIQTLKGQAGQILRTGNQDWQVIGFTDIDQDNNLDIVWHNQQSDEVAFWFMQADGVTVREYDYLRDAQGNVFKTGNNQWQVKAVTDFDGDGDADLLFRLPALNQTAIVRLDGRTFLEAQYVQAPPANDLVIRGVADSNGDQIADIYWQSPDNANVLLQTITFSNGQFQSDNFTTIASNAPLQAIADLDLNNTNDLLFQNPTTNAVIVNVVNPNQPTVPNQVLQQAGVDFQLGDPNWQFEQADDFGDVIV</sequence>
<feature type="domain" description="Cadherin" evidence="4">
    <location>
        <begin position="673"/>
        <end position="794"/>
    </location>
</feature>
<dbReference type="InterPro" id="IPR039005">
    <property type="entry name" value="CSPG_rpt"/>
</dbReference>
<dbReference type="InterPro" id="IPR013783">
    <property type="entry name" value="Ig-like_fold"/>
</dbReference>
<evidence type="ECO:0000256" key="2">
    <source>
        <dbReference type="ARBA" id="ARBA00022737"/>
    </source>
</evidence>